<evidence type="ECO:0000313" key="2">
    <source>
        <dbReference type="Proteomes" id="UP001165960"/>
    </source>
</evidence>
<dbReference type="Proteomes" id="UP001165960">
    <property type="component" value="Unassembled WGS sequence"/>
</dbReference>
<protein>
    <submittedName>
        <fullName evidence="1">Uncharacterized protein</fullName>
    </submittedName>
</protein>
<organism evidence="1 2">
    <name type="scientific">Entomophthora muscae</name>
    <dbReference type="NCBI Taxonomy" id="34485"/>
    <lineage>
        <taxon>Eukaryota</taxon>
        <taxon>Fungi</taxon>
        <taxon>Fungi incertae sedis</taxon>
        <taxon>Zoopagomycota</taxon>
        <taxon>Entomophthoromycotina</taxon>
        <taxon>Entomophthoromycetes</taxon>
        <taxon>Entomophthorales</taxon>
        <taxon>Entomophthoraceae</taxon>
        <taxon>Entomophthora</taxon>
    </lineage>
</organism>
<comment type="caution">
    <text evidence="1">The sequence shown here is derived from an EMBL/GenBank/DDBJ whole genome shotgun (WGS) entry which is preliminary data.</text>
</comment>
<accession>A0ACC2SAW4</accession>
<name>A0ACC2SAW4_9FUNG</name>
<gene>
    <name evidence="1" type="ORF">DSO57_1002041</name>
</gene>
<evidence type="ECO:0000313" key="1">
    <source>
        <dbReference type="EMBL" id="KAJ9059464.1"/>
    </source>
</evidence>
<reference evidence="1" key="1">
    <citation type="submission" date="2022-04" db="EMBL/GenBank/DDBJ databases">
        <title>Genome of the entomopathogenic fungus Entomophthora muscae.</title>
        <authorList>
            <person name="Elya C."/>
            <person name="Lovett B.R."/>
            <person name="Lee E."/>
            <person name="Macias A.M."/>
            <person name="Hajek A.E."/>
            <person name="De Bivort B.L."/>
            <person name="Kasson M.T."/>
            <person name="De Fine Licht H.H."/>
            <person name="Stajich J.E."/>
        </authorList>
    </citation>
    <scope>NUCLEOTIDE SEQUENCE</scope>
    <source>
        <strain evidence="1">Berkeley</strain>
    </source>
</reference>
<sequence>MGFNQQYYLRLVPACGGKLAGSIQTKDAYLLQPLHTIPCLLAVFKRANQPSALMHSSIYRYYILREDYIECFMCQYSYHTTAPLSTLQKHMRVKHGYSIRCPPPRDVFEKAIHRAKLYNIYRQANQFKFQSSNKPPPSRRITINELLN</sequence>
<proteinExistence type="predicted"/>
<keyword evidence="2" id="KW-1185">Reference proteome</keyword>
<dbReference type="EMBL" id="QTSX02005684">
    <property type="protein sequence ID" value="KAJ9059464.1"/>
    <property type="molecule type" value="Genomic_DNA"/>
</dbReference>